<sequence>MPRPSRLPREVVAQWTTEHVSSNPDDLTAALARRFGVTRAAAAGAVKQLEAHGYVLRTKGGTRPSFTAGPARWISRRYTLPQADEQLLWERDFLPWMSAAPNILNILHHGFTEIVNNANDHSGGHELQIDFQASAEFIFLGIMDDGVGIFRKIADTLRLPDPRFSLLELSKGKFTSDARQHSGEGIFFTSRMFDAFFLEANQLGYRKFNVGDQEGRLESQDLTLRDHDGQPLGTGVMMFIDADSTRTTRSVFERFTPDAPDDLSFARTVVPVKLASLGNGNLLSRSQAKRLVNRIDQFKVVELDFSGVDEIGQAFADEIFRVFARAHTEVQLVPKNTSSYVDGMIRRVRAA</sequence>
<dbReference type="SUPFAM" id="SSF55874">
    <property type="entry name" value="ATPase domain of HSP90 chaperone/DNA topoisomerase II/histidine kinase"/>
    <property type="match status" value="1"/>
</dbReference>
<accession>A0A4Z0BT02</accession>
<dbReference type="InterPro" id="IPR025474">
    <property type="entry name" value="DUF4325"/>
</dbReference>
<dbReference type="Pfam" id="PF14213">
    <property type="entry name" value="DUF4325"/>
    <property type="match status" value="1"/>
</dbReference>
<name>A0A4Z0BT02_9BURK</name>
<dbReference type="RefSeq" id="WP_135263930.1">
    <property type="nucleotide sequence ID" value="NZ_SMLM01000002.1"/>
</dbReference>
<keyword evidence="3" id="KW-1185">Reference proteome</keyword>
<proteinExistence type="predicted"/>
<evidence type="ECO:0000313" key="3">
    <source>
        <dbReference type="Proteomes" id="UP000298180"/>
    </source>
</evidence>
<evidence type="ECO:0000313" key="2">
    <source>
        <dbReference type="EMBL" id="TFZ02403.1"/>
    </source>
</evidence>
<organism evidence="2 3">
    <name type="scientific">Ramlibacter henchirensis</name>
    <dbReference type="NCBI Taxonomy" id="204072"/>
    <lineage>
        <taxon>Bacteria</taxon>
        <taxon>Pseudomonadati</taxon>
        <taxon>Pseudomonadota</taxon>
        <taxon>Betaproteobacteria</taxon>
        <taxon>Burkholderiales</taxon>
        <taxon>Comamonadaceae</taxon>
        <taxon>Ramlibacter</taxon>
    </lineage>
</organism>
<dbReference type="OrthoDB" id="1778336at2"/>
<gene>
    <name evidence="2" type="ORF">EZ313_14140</name>
</gene>
<dbReference type="EMBL" id="SMLM01000002">
    <property type="protein sequence ID" value="TFZ02403.1"/>
    <property type="molecule type" value="Genomic_DNA"/>
</dbReference>
<dbReference type="Proteomes" id="UP000298180">
    <property type="component" value="Unassembled WGS sequence"/>
</dbReference>
<feature type="domain" description="DUF4325" evidence="1">
    <location>
        <begin position="287"/>
        <end position="341"/>
    </location>
</feature>
<comment type="caution">
    <text evidence="2">The sequence shown here is derived from an EMBL/GenBank/DDBJ whole genome shotgun (WGS) entry which is preliminary data.</text>
</comment>
<dbReference type="AlphaFoldDB" id="A0A4Z0BT02"/>
<dbReference type="InterPro" id="IPR036890">
    <property type="entry name" value="HATPase_C_sf"/>
</dbReference>
<dbReference type="SUPFAM" id="SSF46785">
    <property type="entry name" value="Winged helix' DNA-binding domain"/>
    <property type="match status" value="1"/>
</dbReference>
<dbReference type="InterPro" id="IPR036390">
    <property type="entry name" value="WH_DNA-bd_sf"/>
</dbReference>
<protein>
    <submittedName>
        <fullName evidence="2">DUF4325 domain-containing protein</fullName>
    </submittedName>
</protein>
<reference evidence="2 3" key="1">
    <citation type="submission" date="2019-03" db="EMBL/GenBank/DDBJ databases">
        <title>Ramlibacter henchirensis DSM 14656, whole genome shotgun sequence.</title>
        <authorList>
            <person name="Zhang X."/>
            <person name="Feng G."/>
            <person name="Zhu H."/>
        </authorList>
    </citation>
    <scope>NUCLEOTIDE SEQUENCE [LARGE SCALE GENOMIC DNA]</scope>
    <source>
        <strain evidence="2 3">DSM 14656</strain>
    </source>
</reference>
<evidence type="ECO:0000259" key="1">
    <source>
        <dbReference type="Pfam" id="PF14213"/>
    </source>
</evidence>